<proteinExistence type="predicted"/>
<reference evidence="1" key="1">
    <citation type="journal article" date="2020" name="mSystems">
        <title>Genome- and Community-Level Interaction Insights into Carbon Utilization and Element Cycling Functions of Hydrothermarchaeota in Hydrothermal Sediment.</title>
        <authorList>
            <person name="Zhou Z."/>
            <person name="Liu Y."/>
            <person name="Xu W."/>
            <person name="Pan J."/>
            <person name="Luo Z.H."/>
            <person name="Li M."/>
        </authorList>
    </citation>
    <scope>NUCLEOTIDE SEQUENCE [LARGE SCALE GENOMIC DNA]</scope>
    <source>
        <strain evidence="1">HyVt-443</strain>
    </source>
</reference>
<dbReference type="Proteomes" id="UP000886251">
    <property type="component" value="Unassembled WGS sequence"/>
</dbReference>
<dbReference type="AlphaFoldDB" id="A0A831RM98"/>
<evidence type="ECO:0000313" key="1">
    <source>
        <dbReference type="EMBL" id="HEB95550.1"/>
    </source>
</evidence>
<accession>A0A831RM98</accession>
<name>A0A831RM98_9GAMM</name>
<dbReference type="EMBL" id="DRKP01000048">
    <property type="protein sequence ID" value="HEB95550.1"/>
    <property type="molecule type" value="Genomic_DNA"/>
</dbReference>
<organism evidence="1">
    <name type="scientific">Sedimenticola thiotaurini</name>
    <dbReference type="NCBI Taxonomy" id="1543721"/>
    <lineage>
        <taxon>Bacteria</taxon>
        <taxon>Pseudomonadati</taxon>
        <taxon>Pseudomonadota</taxon>
        <taxon>Gammaproteobacteria</taxon>
        <taxon>Chromatiales</taxon>
        <taxon>Sedimenticolaceae</taxon>
        <taxon>Sedimenticola</taxon>
    </lineage>
</organism>
<protein>
    <submittedName>
        <fullName evidence="1">YfiR family protein</fullName>
    </submittedName>
</protein>
<comment type="caution">
    <text evidence="1">The sequence shown here is derived from an EMBL/GenBank/DDBJ whole genome shotgun (WGS) entry which is preliminary data.</text>
</comment>
<dbReference type="Pfam" id="PF13689">
    <property type="entry name" value="DUF4154"/>
    <property type="match status" value="1"/>
</dbReference>
<gene>
    <name evidence="1" type="ORF">ENI96_03850</name>
</gene>
<sequence length="195" mass="21959">MQNRWISFRACRRRRRCGVVLLLLCGLLLWLPQASTEGLSPEYRLKAALVYKLTRFVDWPQLPRDHFGICVLGRGELGHLLNAVEGREVANRRIEVLHLNRSDDIGAQCQVVFIDDSKRAFLRPIIQGLGHRPLLTVGDSPGFAEKGGMIQFIMKGKRIGLKINQRQVESAGLRIAAPLLGLATIVDNGQKDRMR</sequence>
<dbReference type="InterPro" id="IPR025293">
    <property type="entry name" value="YfiR/HmsC-like"/>
</dbReference>